<evidence type="ECO:0000313" key="4">
    <source>
        <dbReference type="Proteomes" id="UP000249739"/>
    </source>
</evidence>
<dbReference type="Proteomes" id="UP000249739">
    <property type="component" value="Unassembled WGS sequence"/>
</dbReference>
<reference evidence="3 4" key="1">
    <citation type="submission" date="2017-08" db="EMBL/GenBank/DDBJ databases">
        <title>Infants hospitalized years apart are colonized by the same room-sourced microbial strains.</title>
        <authorList>
            <person name="Brooks B."/>
            <person name="Olm M.R."/>
            <person name="Firek B.A."/>
            <person name="Baker R."/>
            <person name="Thomas B.C."/>
            <person name="Morowitz M.J."/>
            <person name="Banfield J.F."/>
        </authorList>
    </citation>
    <scope>NUCLEOTIDE SEQUENCE [LARGE SCALE GENOMIC DNA]</scope>
    <source>
        <strain evidence="3">S2_006_000_R2_64</strain>
    </source>
</reference>
<dbReference type="InterPro" id="IPR010131">
    <property type="entry name" value="MdtP/NodT-like"/>
</dbReference>
<feature type="coiled-coil region" evidence="1">
    <location>
        <begin position="178"/>
        <end position="205"/>
    </location>
</feature>
<protein>
    <recommendedName>
        <fullName evidence="5">Transporter</fullName>
    </recommendedName>
</protein>
<comment type="caution">
    <text evidence="3">The sequence shown here is derived from an EMBL/GenBank/DDBJ whole genome shotgun (WGS) entry which is preliminary data.</text>
</comment>
<dbReference type="AlphaFoldDB" id="A0A2W5FJ15"/>
<gene>
    <name evidence="3" type="ORF">DI586_10720</name>
</gene>
<feature type="signal peptide" evidence="2">
    <location>
        <begin position="1"/>
        <end position="22"/>
    </location>
</feature>
<proteinExistence type="predicted"/>
<dbReference type="EMBL" id="QFOT01000168">
    <property type="protein sequence ID" value="PZP53707.1"/>
    <property type="molecule type" value="Genomic_DNA"/>
</dbReference>
<dbReference type="SUPFAM" id="SSF56954">
    <property type="entry name" value="Outer membrane efflux proteins (OEP)"/>
    <property type="match status" value="1"/>
</dbReference>
<name>A0A2W5FJ15_9BACT</name>
<evidence type="ECO:0000256" key="2">
    <source>
        <dbReference type="SAM" id="SignalP"/>
    </source>
</evidence>
<dbReference type="PANTHER" id="PTHR30203">
    <property type="entry name" value="OUTER MEMBRANE CATION EFFLUX PROTEIN"/>
    <property type="match status" value="1"/>
</dbReference>
<evidence type="ECO:0008006" key="5">
    <source>
        <dbReference type="Google" id="ProtNLM"/>
    </source>
</evidence>
<evidence type="ECO:0000256" key="1">
    <source>
        <dbReference type="SAM" id="Coils"/>
    </source>
</evidence>
<feature type="chain" id="PRO_5015946109" description="Transporter" evidence="2">
    <location>
        <begin position="23"/>
        <end position="411"/>
    </location>
</feature>
<accession>A0A2W5FJ15</accession>
<dbReference type="GO" id="GO:0015562">
    <property type="term" value="F:efflux transmembrane transporter activity"/>
    <property type="evidence" value="ECO:0007669"/>
    <property type="project" value="InterPro"/>
</dbReference>
<sequence length="411" mass="45820">MKKSIIWQLAIVAILFSAPSYAETSALTLDQVIKESLQKNTSLFRAQRDFEDRMADVTETTLLDNPELQIDAVRDKGEGGTGTDLEFTQSLKFSQISGARGGYAQALANVASMEQKYEILQVINETTVLYTQVWLLSERKKLYENYADDADKMKKLVKESSGQGQTSPAASHLFSSDAAKLRADANAVDAELRQVRTELARLTGRSFQQAKLERPAFVAVPDNTERLLAFAQTQSNLRNVIKNRIQAAERRLNVAQQDAAMPEFGPRVFYSRSPNGDDQSYGIGVALRIPLWNQNDAERKRANAELRQARSEADLYAGLPQQEVIGELQQSASALQSRADSYFDNILPGYRKSYELTRSMFRQGQADALEVWQVREKLLSSENEALDALAQAVNARGALEVELGGKIEEVR</sequence>
<dbReference type="PANTHER" id="PTHR30203:SF24">
    <property type="entry name" value="BLR4935 PROTEIN"/>
    <property type="match status" value="1"/>
</dbReference>
<evidence type="ECO:0000313" key="3">
    <source>
        <dbReference type="EMBL" id="PZP53707.1"/>
    </source>
</evidence>
<organism evidence="3 4">
    <name type="scientific">Micavibrio aeruginosavorus</name>
    <dbReference type="NCBI Taxonomy" id="349221"/>
    <lineage>
        <taxon>Bacteria</taxon>
        <taxon>Pseudomonadati</taxon>
        <taxon>Bdellovibrionota</taxon>
        <taxon>Bdellovibrionia</taxon>
        <taxon>Bdellovibrionales</taxon>
        <taxon>Pseudobdellovibrionaceae</taxon>
        <taxon>Micavibrio</taxon>
    </lineage>
</organism>
<dbReference type="Gene3D" id="1.20.1600.10">
    <property type="entry name" value="Outer membrane efflux proteins (OEP)"/>
    <property type="match status" value="1"/>
</dbReference>
<keyword evidence="2" id="KW-0732">Signal</keyword>
<keyword evidence="1" id="KW-0175">Coiled coil</keyword>